<dbReference type="Pfam" id="PF20241">
    <property type="entry name" value="DUF6598"/>
    <property type="match status" value="1"/>
</dbReference>
<evidence type="ECO:0000313" key="3">
    <source>
        <dbReference type="EnsemblPlants" id="ONIVA01G44550.1"/>
    </source>
</evidence>
<evidence type="ECO:0000259" key="2">
    <source>
        <dbReference type="Pfam" id="PF20241"/>
    </source>
</evidence>
<protein>
    <recommendedName>
        <fullName evidence="2">DUF6598 domain-containing protein</fullName>
    </recommendedName>
</protein>
<name>A0A0E0FWP8_ORYNI</name>
<dbReference type="STRING" id="4536.A0A0E0FWP8"/>
<feature type="compositionally biased region" description="Acidic residues" evidence="1">
    <location>
        <begin position="1"/>
        <end position="17"/>
    </location>
</feature>
<feature type="domain" description="DUF6598" evidence="2">
    <location>
        <begin position="134"/>
        <end position="374"/>
    </location>
</feature>
<reference evidence="3" key="1">
    <citation type="submission" date="2015-04" db="UniProtKB">
        <authorList>
            <consortium name="EnsemblPlants"/>
        </authorList>
    </citation>
    <scope>IDENTIFICATION</scope>
    <source>
        <strain evidence="3">SL10</strain>
    </source>
</reference>
<dbReference type="eggNOG" id="ENOG502R3AZ">
    <property type="taxonomic scope" value="Eukaryota"/>
</dbReference>
<accession>A0A0E0FWP8</accession>
<dbReference type="PANTHER" id="PTHR33065">
    <property type="entry name" value="OS07G0486400 PROTEIN"/>
    <property type="match status" value="1"/>
</dbReference>
<dbReference type="Gramene" id="ONIVA01G44550.1">
    <property type="protein sequence ID" value="ONIVA01G44550.1"/>
    <property type="gene ID" value="ONIVA01G44550"/>
</dbReference>
<keyword evidence="4" id="KW-1185">Reference proteome</keyword>
<reference evidence="3" key="2">
    <citation type="submission" date="2018-04" db="EMBL/GenBank/DDBJ databases">
        <title>OnivRS2 (Oryza nivara Reference Sequence Version 2).</title>
        <authorList>
            <person name="Zhang J."/>
            <person name="Kudrna D."/>
            <person name="Lee S."/>
            <person name="Talag J."/>
            <person name="Rajasekar S."/>
            <person name="Welchert J."/>
            <person name="Hsing Y.-I."/>
            <person name="Wing R.A."/>
        </authorList>
    </citation>
    <scope>NUCLEOTIDE SEQUENCE [LARGE SCALE GENOMIC DNA]</scope>
</reference>
<dbReference type="AlphaFoldDB" id="A0A0E0FWP8"/>
<organism evidence="3">
    <name type="scientific">Oryza nivara</name>
    <name type="common">Indian wild rice</name>
    <name type="synonym">Oryza sativa f. spontanea</name>
    <dbReference type="NCBI Taxonomy" id="4536"/>
    <lineage>
        <taxon>Eukaryota</taxon>
        <taxon>Viridiplantae</taxon>
        <taxon>Streptophyta</taxon>
        <taxon>Embryophyta</taxon>
        <taxon>Tracheophyta</taxon>
        <taxon>Spermatophyta</taxon>
        <taxon>Magnoliopsida</taxon>
        <taxon>Liliopsida</taxon>
        <taxon>Poales</taxon>
        <taxon>Poaceae</taxon>
        <taxon>BOP clade</taxon>
        <taxon>Oryzoideae</taxon>
        <taxon>Oryzeae</taxon>
        <taxon>Oryzinae</taxon>
        <taxon>Oryza</taxon>
    </lineage>
</organism>
<sequence length="387" mass="43883">MEKEVEEEEEEEEEEEAEASRKKGERGLGEGECGAPSSKKRDPELELRMKQKAAEWHRKAREETLKEIAKEMAKYPNEDWSDTPGVKAREYREDWEYRWSAIFGPYDTISPRPPMRYTHRKDDPMPRHISVRHTLQIISVKIKGIRGGLQWPINVFGLIAARDTIDRNRIMIFNRTRDNCQTITKEDRYLLLTGPTRAVVVSDPVYFEAQLKVKGSVESEDKDLSFLAVPLTGASDRGETRLVNREYTSRLSTLELTFGFVVESLEASISVRIIDGSWQDGFRGAFTAHTPSLKDNKVLLLDSGYCEMVPVTADRMIKLSRHVVSVEGEGDLTVSVLALGTDNVIEDEKDFTPKEAGMSQSSLDVGFCKLEVTVNWSLLSLLPDGYT</sequence>
<dbReference type="InterPro" id="IPR046533">
    <property type="entry name" value="DUF6598"/>
</dbReference>
<evidence type="ECO:0000313" key="4">
    <source>
        <dbReference type="Proteomes" id="UP000006591"/>
    </source>
</evidence>
<feature type="compositionally biased region" description="Basic and acidic residues" evidence="1">
    <location>
        <begin position="39"/>
        <end position="58"/>
    </location>
</feature>
<dbReference type="EnsemblPlants" id="ONIVA01G44550.1">
    <property type="protein sequence ID" value="ONIVA01G44550.1"/>
    <property type="gene ID" value="ONIVA01G44550"/>
</dbReference>
<dbReference type="HOGENOM" id="CLU_030845_0_0_1"/>
<evidence type="ECO:0000256" key="1">
    <source>
        <dbReference type="SAM" id="MobiDB-lite"/>
    </source>
</evidence>
<proteinExistence type="predicted"/>
<dbReference type="PANTHER" id="PTHR33065:SF61">
    <property type="entry name" value="EXPRESSED PROTEIN"/>
    <property type="match status" value="1"/>
</dbReference>
<feature type="region of interest" description="Disordered" evidence="1">
    <location>
        <begin position="1"/>
        <end position="58"/>
    </location>
</feature>
<feature type="compositionally biased region" description="Basic and acidic residues" evidence="1">
    <location>
        <begin position="18"/>
        <end position="29"/>
    </location>
</feature>
<dbReference type="Proteomes" id="UP000006591">
    <property type="component" value="Chromosome 1"/>
</dbReference>
<dbReference type="OMA" id="REDWEYR"/>